<organism evidence="1 2">
    <name type="scientific">Paracoccus alcaliphilus</name>
    <dbReference type="NCBI Taxonomy" id="34002"/>
    <lineage>
        <taxon>Bacteria</taxon>
        <taxon>Pseudomonadati</taxon>
        <taxon>Pseudomonadota</taxon>
        <taxon>Alphaproteobacteria</taxon>
        <taxon>Rhodobacterales</taxon>
        <taxon>Paracoccaceae</taxon>
        <taxon>Paracoccus</taxon>
    </lineage>
</organism>
<name>A0A1H8N0F1_9RHOB</name>
<dbReference type="EMBL" id="FODE01000049">
    <property type="protein sequence ID" value="SEO23032.1"/>
    <property type="molecule type" value="Genomic_DNA"/>
</dbReference>
<reference evidence="1 2" key="1">
    <citation type="submission" date="2016-10" db="EMBL/GenBank/DDBJ databases">
        <authorList>
            <person name="de Groot N.N."/>
        </authorList>
    </citation>
    <scope>NUCLEOTIDE SEQUENCE [LARGE SCALE GENOMIC DNA]</scope>
    <source>
        <strain evidence="1 2">DSM 8512</strain>
    </source>
</reference>
<proteinExistence type="predicted"/>
<evidence type="ECO:0000313" key="1">
    <source>
        <dbReference type="EMBL" id="SEO23032.1"/>
    </source>
</evidence>
<evidence type="ECO:0000313" key="2">
    <source>
        <dbReference type="Proteomes" id="UP000199054"/>
    </source>
</evidence>
<dbReference type="OrthoDB" id="7360905at2"/>
<gene>
    <name evidence="1" type="ORF">SAMN04489859_10496</name>
</gene>
<keyword evidence="2" id="KW-1185">Reference proteome</keyword>
<protein>
    <submittedName>
        <fullName evidence="1">Uncharacterized protein</fullName>
    </submittedName>
</protein>
<dbReference type="Proteomes" id="UP000199054">
    <property type="component" value="Unassembled WGS sequence"/>
</dbReference>
<dbReference type="AlphaFoldDB" id="A0A1H8N0F1"/>
<dbReference type="RefSeq" id="WP_090617028.1">
    <property type="nucleotide sequence ID" value="NZ_CP067124.1"/>
</dbReference>
<accession>A0A1H8N0F1</accession>
<sequence>MSNAAQKRAIENYRTRLTQRGFKRFEVLALEADRELIRSLARHLAEEGPGAEEARQTVKALVAGEPPKSGDILSALRRSPLVGADLDLSRPREEGRRVDL</sequence>